<evidence type="ECO:0000313" key="2">
    <source>
        <dbReference type="EMBL" id="KAG6415491.1"/>
    </source>
</evidence>
<reference evidence="2" key="2">
    <citation type="submission" date="2020-08" db="EMBL/GenBank/DDBJ databases">
        <title>Plant Genome Project.</title>
        <authorList>
            <person name="Zhang R.-G."/>
        </authorList>
    </citation>
    <scope>NUCLEOTIDE SEQUENCE</scope>
    <source>
        <strain evidence="2">Huo1</strain>
        <tissue evidence="2">Leaf</tissue>
    </source>
</reference>
<evidence type="ECO:0000313" key="3">
    <source>
        <dbReference type="Proteomes" id="UP000298416"/>
    </source>
</evidence>
<organism evidence="2">
    <name type="scientific">Salvia splendens</name>
    <name type="common">Scarlet sage</name>
    <dbReference type="NCBI Taxonomy" id="180675"/>
    <lineage>
        <taxon>Eukaryota</taxon>
        <taxon>Viridiplantae</taxon>
        <taxon>Streptophyta</taxon>
        <taxon>Embryophyta</taxon>
        <taxon>Tracheophyta</taxon>
        <taxon>Spermatophyta</taxon>
        <taxon>Magnoliopsida</taxon>
        <taxon>eudicotyledons</taxon>
        <taxon>Gunneridae</taxon>
        <taxon>Pentapetalae</taxon>
        <taxon>asterids</taxon>
        <taxon>lamiids</taxon>
        <taxon>Lamiales</taxon>
        <taxon>Lamiaceae</taxon>
        <taxon>Nepetoideae</taxon>
        <taxon>Mentheae</taxon>
        <taxon>Salviinae</taxon>
        <taxon>Salvia</taxon>
        <taxon>Salvia subgen. Calosphace</taxon>
        <taxon>core Calosphace</taxon>
    </lineage>
</organism>
<name>A0A8X8XK43_SALSN</name>
<proteinExistence type="predicted"/>
<evidence type="ECO:0000256" key="1">
    <source>
        <dbReference type="SAM" id="MobiDB-lite"/>
    </source>
</evidence>
<protein>
    <submittedName>
        <fullName evidence="2">Uncharacterized protein</fullName>
    </submittedName>
</protein>
<sequence length="230" mass="25558">MAKRELSSTLKNLKFMQRASQKEEKIKKEEEPVPASDFPACTAVKRWILGYMDQILHAFNDYYANTNVQVASYVMIVIMSETLLFVTSILDGVVIVEGDPHPGATRGRMSFLSFNPSIDKLNEEVSDPSEAGSAATSSGRQNELIRENGSPQGRSEDLGLESSSNDSNSNHKRKQHDAGTEAETPNKSRKSDQDSQDSNSARSRGSQKQNKCEKLDWSVLRPPKYQSKKG</sequence>
<gene>
    <name evidence="2" type="ORF">SASPL_122902</name>
</gene>
<dbReference type="Pfam" id="PF10175">
    <property type="entry name" value="MPP6"/>
    <property type="match status" value="1"/>
</dbReference>
<accession>A0A8X8XK43</accession>
<dbReference type="PANTHER" id="PTHR13582:SF0">
    <property type="entry name" value="M-PHASE PHOSPHOPROTEIN 6"/>
    <property type="match status" value="1"/>
</dbReference>
<dbReference type="InterPro" id="IPR019324">
    <property type="entry name" value="MPP6"/>
</dbReference>
<dbReference type="Proteomes" id="UP000298416">
    <property type="component" value="Unassembled WGS sequence"/>
</dbReference>
<feature type="compositionally biased region" description="Basic and acidic residues" evidence="1">
    <location>
        <begin position="176"/>
        <end position="193"/>
    </location>
</feature>
<dbReference type="GO" id="GO:0000460">
    <property type="term" value="P:maturation of 5.8S rRNA"/>
    <property type="evidence" value="ECO:0007669"/>
    <property type="project" value="TreeGrafter"/>
</dbReference>
<feature type="region of interest" description="Disordered" evidence="1">
    <location>
        <begin position="122"/>
        <end position="230"/>
    </location>
</feature>
<keyword evidence="3" id="KW-1185">Reference proteome</keyword>
<dbReference type="AlphaFoldDB" id="A0A8X8XK43"/>
<dbReference type="EMBL" id="PNBA02000008">
    <property type="protein sequence ID" value="KAG6415491.1"/>
    <property type="molecule type" value="Genomic_DNA"/>
</dbReference>
<reference evidence="2" key="1">
    <citation type="submission" date="2018-01" db="EMBL/GenBank/DDBJ databases">
        <authorList>
            <person name="Mao J.F."/>
        </authorList>
    </citation>
    <scope>NUCLEOTIDE SEQUENCE</scope>
    <source>
        <strain evidence="2">Huo1</strain>
        <tissue evidence="2">Leaf</tissue>
    </source>
</reference>
<comment type="caution">
    <text evidence="2">The sequence shown here is derived from an EMBL/GenBank/DDBJ whole genome shotgun (WGS) entry which is preliminary data.</text>
</comment>
<dbReference type="PANTHER" id="PTHR13582">
    <property type="entry name" value="M-PHASE PHOSPHOPROTEIN 6"/>
    <property type="match status" value="1"/>
</dbReference>